<dbReference type="InterPro" id="IPR051374">
    <property type="entry name" value="Ataxin-10/CTR86_families"/>
</dbReference>
<organism evidence="1 2">
    <name type="scientific">Stegodyphus mimosarum</name>
    <name type="common">African social velvet spider</name>
    <dbReference type="NCBI Taxonomy" id="407821"/>
    <lineage>
        <taxon>Eukaryota</taxon>
        <taxon>Metazoa</taxon>
        <taxon>Ecdysozoa</taxon>
        <taxon>Arthropoda</taxon>
        <taxon>Chelicerata</taxon>
        <taxon>Arachnida</taxon>
        <taxon>Araneae</taxon>
        <taxon>Araneomorphae</taxon>
        <taxon>Entelegynae</taxon>
        <taxon>Eresoidea</taxon>
        <taxon>Eresidae</taxon>
        <taxon>Stegodyphus</taxon>
    </lineage>
</organism>
<dbReference type="InterPro" id="IPR016024">
    <property type="entry name" value="ARM-type_fold"/>
</dbReference>
<evidence type="ECO:0000313" key="1">
    <source>
        <dbReference type="EMBL" id="KFM68752.1"/>
    </source>
</evidence>
<keyword evidence="2" id="KW-1185">Reference proteome</keyword>
<dbReference type="InterPro" id="IPR011989">
    <property type="entry name" value="ARM-like"/>
</dbReference>
<dbReference type="Proteomes" id="UP000054359">
    <property type="component" value="Unassembled WGS sequence"/>
</dbReference>
<gene>
    <name evidence="1" type="ORF">X975_00602</name>
</gene>
<dbReference type="AlphaFoldDB" id="A0A087TUG3"/>
<dbReference type="GO" id="GO:0005829">
    <property type="term" value="C:cytosol"/>
    <property type="evidence" value="ECO:0007669"/>
    <property type="project" value="TreeGrafter"/>
</dbReference>
<protein>
    <submittedName>
        <fullName evidence="1">Ataxin-10</fullName>
    </submittedName>
</protein>
<dbReference type="EMBL" id="KK116787">
    <property type="protein sequence ID" value="KFM68752.1"/>
    <property type="molecule type" value="Genomic_DNA"/>
</dbReference>
<evidence type="ECO:0000313" key="2">
    <source>
        <dbReference type="Proteomes" id="UP000054359"/>
    </source>
</evidence>
<dbReference type="PANTHER" id="PTHR13255:SF0">
    <property type="entry name" value="ATAXIN-10"/>
    <property type="match status" value="1"/>
</dbReference>
<dbReference type="OrthoDB" id="379794at2759"/>
<sequence length="394" mass="45052">MMECNLGVEEIIQQLDKLCENKLELKCIIDLLQELTTLMKTDKFRSELNQAHWETMHRIADNGLEMLSKHAYQPDELDFFAEFLRFLRNCCAGSPTNQYFIISSSTVSHFAKIILASFLQRTGEKEIAVLKCCLQLFGNLICTGSESKPVVWQLFFEEKTFIYLFQNEDKKVQEYSMMVLYNCMSEESSRTIVNTKEGQEVLIAITNSLCIEIIDWGILFLELIMKEEDFMDKCYNILPLKNRLLVLDVIAEQLNNAQENSYFFVPNASIRYIKDLFIKCVLNIVQVSNSEAADLKSIEIVKMLCILCAASISDIYSSVLKTSADLIESSLDTLKSIHLLGKKSCNAFSCISSLKLSDAVSKEEMECHPSFGFKKNLIRLIGNLCYNCKENQDL</sequence>
<proteinExistence type="predicted"/>
<dbReference type="STRING" id="407821.A0A087TUG3"/>
<feature type="non-terminal residue" evidence="1">
    <location>
        <position position="394"/>
    </location>
</feature>
<dbReference type="GO" id="GO:0031175">
    <property type="term" value="P:neuron projection development"/>
    <property type="evidence" value="ECO:0007669"/>
    <property type="project" value="TreeGrafter"/>
</dbReference>
<dbReference type="Gene3D" id="1.25.10.10">
    <property type="entry name" value="Leucine-rich Repeat Variant"/>
    <property type="match status" value="1"/>
</dbReference>
<accession>A0A087TUG3</accession>
<reference evidence="1 2" key="1">
    <citation type="submission" date="2013-11" db="EMBL/GenBank/DDBJ databases">
        <title>Genome sequencing of Stegodyphus mimosarum.</title>
        <authorList>
            <person name="Bechsgaard J."/>
        </authorList>
    </citation>
    <scope>NUCLEOTIDE SEQUENCE [LARGE SCALE GENOMIC DNA]</scope>
</reference>
<dbReference type="SUPFAM" id="SSF48371">
    <property type="entry name" value="ARM repeat"/>
    <property type="match status" value="1"/>
</dbReference>
<dbReference type="OMA" id="IMYNIYL"/>
<name>A0A087TUG3_STEMI</name>
<dbReference type="PANTHER" id="PTHR13255">
    <property type="entry name" value="ATAXIN-10"/>
    <property type="match status" value="1"/>
</dbReference>